<keyword evidence="3" id="KW-0677">Repeat</keyword>
<evidence type="ECO:0000256" key="2">
    <source>
        <dbReference type="ARBA" id="ARBA00022723"/>
    </source>
</evidence>
<evidence type="ECO:0000313" key="6">
    <source>
        <dbReference type="EMBL" id="OIW34165.1"/>
    </source>
</evidence>
<evidence type="ECO:0000313" key="7">
    <source>
        <dbReference type="Proteomes" id="UP000182658"/>
    </source>
</evidence>
<dbReference type="GO" id="GO:0005509">
    <property type="term" value="F:calcium ion binding"/>
    <property type="evidence" value="ECO:0007669"/>
    <property type="project" value="InterPro"/>
</dbReference>
<feature type="domain" description="EF-hand" evidence="5">
    <location>
        <begin position="9"/>
        <end position="44"/>
    </location>
</feature>
<dbReference type="FunCoup" id="A0A1J7J3Z0">
    <property type="interactions" value="719"/>
</dbReference>
<proteinExistence type="predicted"/>
<dbReference type="InterPro" id="IPR011992">
    <property type="entry name" value="EF-hand-dom_pair"/>
</dbReference>
<dbReference type="CDD" id="cd00051">
    <property type="entry name" value="EFh"/>
    <property type="match status" value="1"/>
</dbReference>
<dbReference type="FunFam" id="1.10.238.10:FF:000181">
    <property type="entry name" value="CALML5 isoform 1"/>
    <property type="match status" value="1"/>
</dbReference>
<dbReference type="OrthoDB" id="26525at2759"/>
<sequence length="150" mass="16901">MSAIKLTKEQIAQYRQVFDLFDKDHTGDITAEELGEVMKGLGLNPSDSELHDLIAEADVNKDGSIDFNEFLNMMARTVKEVDNEEELKNAFKVFDKDGSGTISAIELRAVLQHLGENLTDDDLDEMLKMADKNGDGNIDYEEFVHIMTRD</sequence>
<dbReference type="PANTHER" id="PTHR23048:SF0">
    <property type="entry name" value="CALMODULIN LIKE 3"/>
    <property type="match status" value="1"/>
</dbReference>
<feature type="domain" description="EF-hand" evidence="5">
    <location>
        <begin position="118"/>
        <end position="150"/>
    </location>
</feature>
<evidence type="ECO:0000256" key="1">
    <source>
        <dbReference type="ARBA" id="ARBA00020786"/>
    </source>
</evidence>
<feature type="domain" description="EF-hand" evidence="5">
    <location>
        <begin position="82"/>
        <end position="117"/>
    </location>
</feature>
<evidence type="ECO:0000256" key="3">
    <source>
        <dbReference type="ARBA" id="ARBA00022737"/>
    </source>
</evidence>
<dbReference type="SUPFAM" id="SSF47473">
    <property type="entry name" value="EF-hand"/>
    <property type="match status" value="1"/>
</dbReference>
<dbReference type="InterPro" id="IPR002048">
    <property type="entry name" value="EF_hand_dom"/>
</dbReference>
<dbReference type="InterPro" id="IPR050230">
    <property type="entry name" value="CALM/Myosin/TropC-like"/>
</dbReference>
<dbReference type="PROSITE" id="PS50222">
    <property type="entry name" value="EF_HAND_2"/>
    <property type="match status" value="4"/>
</dbReference>
<dbReference type="PANTHER" id="PTHR23048">
    <property type="entry name" value="MYOSIN LIGHT CHAIN 1, 3"/>
    <property type="match status" value="1"/>
</dbReference>
<protein>
    <recommendedName>
        <fullName evidence="1">Calmodulin</fullName>
    </recommendedName>
</protein>
<dbReference type="GO" id="GO:0016460">
    <property type="term" value="C:myosin II complex"/>
    <property type="evidence" value="ECO:0007669"/>
    <property type="project" value="TreeGrafter"/>
</dbReference>
<feature type="domain" description="EF-hand" evidence="5">
    <location>
        <begin position="45"/>
        <end position="80"/>
    </location>
</feature>
<name>A0A1J7J3Z0_9PEZI</name>
<gene>
    <name evidence="6" type="ORF">CONLIGDRAFT_629114</name>
</gene>
<dbReference type="EMBL" id="KV875094">
    <property type="protein sequence ID" value="OIW34165.1"/>
    <property type="molecule type" value="Genomic_DNA"/>
</dbReference>
<keyword evidence="2" id="KW-0479">Metal-binding</keyword>
<dbReference type="Proteomes" id="UP000182658">
    <property type="component" value="Unassembled WGS sequence"/>
</dbReference>
<accession>A0A1J7J3Z0</accession>
<dbReference type="InParanoid" id="A0A1J7J3Z0"/>
<dbReference type="Gene3D" id="1.10.238.10">
    <property type="entry name" value="EF-hand"/>
    <property type="match status" value="2"/>
</dbReference>
<keyword evidence="4" id="KW-0106">Calcium</keyword>
<dbReference type="SMART" id="SM00054">
    <property type="entry name" value="EFh"/>
    <property type="match status" value="4"/>
</dbReference>
<evidence type="ECO:0000256" key="4">
    <source>
        <dbReference type="ARBA" id="ARBA00022837"/>
    </source>
</evidence>
<dbReference type="InterPro" id="IPR018247">
    <property type="entry name" value="EF_Hand_1_Ca_BS"/>
</dbReference>
<dbReference type="STRING" id="1408157.A0A1J7J3Z0"/>
<evidence type="ECO:0000259" key="5">
    <source>
        <dbReference type="PROSITE" id="PS50222"/>
    </source>
</evidence>
<dbReference type="FunFam" id="1.10.238.10:FF:000251">
    <property type="entry name" value="Calmodulin-related protein 97A"/>
    <property type="match status" value="1"/>
</dbReference>
<organism evidence="6 7">
    <name type="scientific">Coniochaeta ligniaria NRRL 30616</name>
    <dbReference type="NCBI Taxonomy" id="1408157"/>
    <lineage>
        <taxon>Eukaryota</taxon>
        <taxon>Fungi</taxon>
        <taxon>Dikarya</taxon>
        <taxon>Ascomycota</taxon>
        <taxon>Pezizomycotina</taxon>
        <taxon>Sordariomycetes</taxon>
        <taxon>Sordariomycetidae</taxon>
        <taxon>Coniochaetales</taxon>
        <taxon>Coniochaetaceae</taxon>
        <taxon>Coniochaeta</taxon>
    </lineage>
</organism>
<reference evidence="6 7" key="1">
    <citation type="submission" date="2016-10" db="EMBL/GenBank/DDBJ databases">
        <title>Draft genome sequence of Coniochaeta ligniaria NRRL30616, a lignocellulolytic fungus for bioabatement of inhibitors in plant biomass hydrolysates.</title>
        <authorList>
            <consortium name="DOE Joint Genome Institute"/>
            <person name="Jimenez D.J."/>
            <person name="Hector R.E."/>
            <person name="Riley R."/>
            <person name="Sun H."/>
            <person name="Grigoriev I.V."/>
            <person name="Van Elsas J.D."/>
            <person name="Nichols N.N."/>
        </authorList>
    </citation>
    <scope>NUCLEOTIDE SEQUENCE [LARGE SCALE GENOMIC DNA]</scope>
    <source>
        <strain evidence="6 7">NRRL 30616</strain>
    </source>
</reference>
<dbReference type="PROSITE" id="PS00018">
    <property type="entry name" value="EF_HAND_1"/>
    <property type="match status" value="4"/>
</dbReference>
<dbReference type="AlphaFoldDB" id="A0A1J7J3Z0"/>
<dbReference type="Pfam" id="PF13499">
    <property type="entry name" value="EF-hand_7"/>
    <property type="match status" value="2"/>
</dbReference>
<keyword evidence="7" id="KW-1185">Reference proteome</keyword>